<dbReference type="KEGG" id="mea:Mex_1p2551"/>
<organism evidence="3 4">
    <name type="scientific">Methylorubrum extorquens (strain ATCC 14718 / DSM 1338 / JCM 2805 / NCIMB 9133 / AM1)</name>
    <name type="common">Methylobacterium extorquens</name>
    <dbReference type="NCBI Taxonomy" id="272630"/>
    <lineage>
        <taxon>Bacteria</taxon>
        <taxon>Pseudomonadati</taxon>
        <taxon>Pseudomonadota</taxon>
        <taxon>Alphaproteobacteria</taxon>
        <taxon>Hyphomicrobiales</taxon>
        <taxon>Methylobacteriaceae</taxon>
        <taxon>Methylorubrum</taxon>
    </lineage>
</organism>
<evidence type="ECO:0000256" key="1">
    <source>
        <dbReference type="SAM" id="MobiDB-lite"/>
    </source>
</evidence>
<sequence>MRRVGALSPGGPGEPRPLQGPLRCRRGWPGRRGRGGGLRHVARWPAARPSFSNAAGSAGNAGLPPWRGGRLDEDDLAAADGGPAGGRARHGPHAGGRLGRHETGGPDAGVDGFIEMRDVETGEVRARFVAAQIRTVQRLAEDTGEDFRFRPEERDRDYGLNSDAPVILVVVRLASDRLRRWSVRAHFADPERRRSRQVVFDPAADLLAGDTAGRLADLVATFAKPGRIVPSSRVEETLDRNLLRVVHPEHLFVAPTDLSRGDVREALLRHRAYPARDRIGDDGFAVSFQDLDDPCPRTPARRAPSTAWTPASDTGPTGRSPSGASSSAWAGAHPSVWAGGSRSAGSAATCCSRPIGTRASSGASGSAPTRTRPNGRSSRPTARAGTARARPTTGTKPSTRVSSGSATTGPSPSSRPAPSPGRVRGAPVRLRAPEDDEEGQVVRDGLERARAHRDVAERADRAGASSRGATRS</sequence>
<dbReference type="AlphaFoldDB" id="C5AS88"/>
<feature type="compositionally biased region" description="Low complexity" evidence="1">
    <location>
        <begin position="462"/>
        <end position="472"/>
    </location>
</feature>
<evidence type="ECO:0000259" key="2">
    <source>
        <dbReference type="Pfam" id="PF14280"/>
    </source>
</evidence>
<feature type="compositionally biased region" description="Basic residues" evidence="1">
    <location>
        <begin position="23"/>
        <end position="34"/>
    </location>
</feature>
<reference evidence="3 4" key="1">
    <citation type="journal article" date="2009" name="PLoS ONE">
        <title>Methylobacterium genome sequences: a reference blueprint to investigate microbial metabolism of C1 compounds from natural and industrial sources.</title>
        <authorList>
            <person name="Vuilleumier S."/>
            <person name="Chistoserdova L."/>
            <person name="Lee M.-C."/>
            <person name="Bringel F."/>
            <person name="Lajus A."/>
            <person name="Zhou Y."/>
            <person name="Gourion B."/>
            <person name="Barbe V."/>
            <person name="Chang J."/>
            <person name="Cruveiller S."/>
            <person name="Dossat C."/>
            <person name="Gillett W."/>
            <person name="Gruffaz C."/>
            <person name="Haugen E."/>
            <person name="Hourcade E."/>
            <person name="Levy R."/>
            <person name="Mangenot S."/>
            <person name="Muller E."/>
            <person name="Nadalig T."/>
            <person name="Pagni M."/>
            <person name="Penny C."/>
            <person name="Peyraud R."/>
            <person name="Robinson D.G."/>
            <person name="Roche D."/>
            <person name="Rouy Z."/>
            <person name="Saenampechek C."/>
            <person name="Salvignol G."/>
            <person name="Vallenet D."/>
            <person name="Wu Z."/>
            <person name="Marx C.J."/>
            <person name="Vorholt J.A."/>
            <person name="Olson M.V."/>
            <person name="Kaul R."/>
            <person name="Weissenbach J."/>
            <person name="Medigue C."/>
            <person name="Lidstrom M.E."/>
        </authorList>
    </citation>
    <scope>NUCLEOTIDE SEQUENCE [LARGE SCALE GENOMIC DNA]</scope>
    <source>
        <strain evidence="4">ATCC 14718 / DSM 1338 / JCM 2805 / NCIMB 9133 / AM1</strain>
    </source>
</reference>
<feature type="region of interest" description="Disordered" evidence="1">
    <location>
        <begin position="355"/>
        <end position="472"/>
    </location>
</feature>
<evidence type="ECO:0000313" key="4">
    <source>
        <dbReference type="Proteomes" id="UP000009081"/>
    </source>
</evidence>
<dbReference type="Pfam" id="PF14280">
    <property type="entry name" value="DUF4365"/>
    <property type="match status" value="1"/>
</dbReference>
<gene>
    <name evidence="3" type="ordered locus">MexAM1_META1p2551</name>
</gene>
<dbReference type="EMBL" id="CP001510">
    <property type="protein sequence ID" value="ACS40329.1"/>
    <property type="molecule type" value="Genomic_DNA"/>
</dbReference>
<feature type="domain" description="DUF4365" evidence="2">
    <location>
        <begin position="100"/>
        <end position="217"/>
    </location>
</feature>
<feature type="compositionally biased region" description="Low complexity" evidence="1">
    <location>
        <begin position="356"/>
        <end position="412"/>
    </location>
</feature>
<accession>C5AS88</accession>
<dbReference type="eggNOG" id="ENOG5032BT6">
    <property type="taxonomic scope" value="Bacteria"/>
</dbReference>
<dbReference type="STRING" id="272630.MexAM1_META1p2551"/>
<feature type="compositionally biased region" description="Low complexity" evidence="1">
    <location>
        <begin position="52"/>
        <end position="62"/>
    </location>
</feature>
<feature type="region of interest" description="Disordered" evidence="1">
    <location>
        <begin position="290"/>
        <end position="331"/>
    </location>
</feature>
<feature type="region of interest" description="Disordered" evidence="1">
    <location>
        <begin position="1"/>
        <end position="38"/>
    </location>
</feature>
<protein>
    <recommendedName>
        <fullName evidence="2">DUF4365 domain-containing protein</fullName>
    </recommendedName>
</protein>
<feature type="compositionally biased region" description="Low complexity" evidence="1">
    <location>
        <begin position="315"/>
        <end position="331"/>
    </location>
</feature>
<dbReference type="Proteomes" id="UP000009081">
    <property type="component" value="Chromosome"/>
</dbReference>
<proteinExistence type="predicted"/>
<dbReference type="HOGENOM" id="CLU_578474_0_0_5"/>
<evidence type="ECO:0000313" key="3">
    <source>
        <dbReference type="EMBL" id="ACS40329.1"/>
    </source>
</evidence>
<feature type="compositionally biased region" description="Basic and acidic residues" evidence="1">
    <location>
        <begin position="440"/>
        <end position="461"/>
    </location>
</feature>
<keyword evidence="4" id="KW-1185">Reference proteome</keyword>
<dbReference type="InterPro" id="IPR025375">
    <property type="entry name" value="DUF4365"/>
</dbReference>
<feature type="region of interest" description="Disordered" evidence="1">
    <location>
        <begin position="50"/>
        <end position="111"/>
    </location>
</feature>
<name>C5AS88_METEA</name>